<reference evidence="6 10" key="1">
    <citation type="submission" date="2018-02" db="EMBL/GenBank/DDBJ databases">
        <title>Complete genome sequencing of Faecalibacterium prausnitzii strains isolated from the human gut.</title>
        <authorList>
            <person name="Fitzgerald B.C."/>
            <person name="Shkoporov A.N."/>
            <person name="Ross P.R."/>
            <person name="Hill C."/>
        </authorList>
    </citation>
    <scope>NUCLEOTIDE SEQUENCE [LARGE SCALE GENOMIC DNA]</scope>
    <source>
        <strain evidence="6 10">APC942/31-1</strain>
    </source>
</reference>
<evidence type="ECO:0000313" key="11">
    <source>
        <dbReference type="Proteomes" id="UP000283745"/>
    </source>
</evidence>
<evidence type="ECO:0000313" key="8">
    <source>
        <dbReference type="EMBL" id="RHE40391.1"/>
    </source>
</evidence>
<dbReference type="PROSITE" id="PS51898">
    <property type="entry name" value="TYR_RECOMBINASE"/>
    <property type="match status" value="1"/>
</dbReference>
<dbReference type="PANTHER" id="PTHR30349">
    <property type="entry name" value="PHAGE INTEGRASE-RELATED"/>
    <property type="match status" value="1"/>
</dbReference>
<comment type="caution">
    <text evidence="6">The sequence shown here is derived from an EMBL/GenBank/DDBJ whole genome shotgun (WGS) entry which is preliminary data.</text>
</comment>
<proteinExistence type="inferred from homology"/>
<dbReference type="GO" id="GO:0015074">
    <property type="term" value="P:DNA integration"/>
    <property type="evidence" value="ECO:0007669"/>
    <property type="project" value="InterPro"/>
</dbReference>
<dbReference type="Proteomes" id="UP000253208">
    <property type="component" value="Unassembled WGS sequence"/>
</dbReference>
<protein>
    <submittedName>
        <fullName evidence="6">Site-specific integrase</fullName>
    </submittedName>
</protein>
<dbReference type="Gene3D" id="1.10.150.130">
    <property type="match status" value="1"/>
</dbReference>
<organism evidence="6 10">
    <name type="scientific">Blautia obeum</name>
    <dbReference type="NCBI Taxonomy" id="40520"/>
    <lineage>
        <taxon>Bacteria</taxon>
        <taxon>Bacillati</taxon>
        <taxon>Bacillota</taxon>
        <taxon>Clostridia</taxon>
        <taxon>Lachnospirales</taxon>
        <taxon>Lachnospiraceae</taxon>
        <taxon>Blautia</taxon>
    </lineage>
</organism>
<dbReference type="Pfam" id="PF00589">
    <property type="entry name" value="Phage_integrase"/>
    <property type="match status" value="1"/>
</dbReference>
<dbReference type="AlphaFoldDB" id="A0A367G031"/>
<sequence length="404" mass="45858">MARTTKGTQQKRRSKGDGSLFPNKRGGWTARYRKKGLPDKEFNAPTKGEAKALLDDWKIKVAIQDAITSNIKVQDYANKYLFRKSLMVEAGKFKQTSLDRLEKTYENHLKDTDAFSKTFSNLTADDITATINAKKEILSYSSLKKIYLFWSAMIKTAISLGELPKNFSDILNRVIMPEESVLPVETKEISIIPPEHEQIIKEIAMEPSPNKNERYLYRYGPAIVFLLNTGLRGGELLALGQSSIVPFLGRRGIKITHTLSRVKNREAGSKKKTKMILTPPKYPNSLRTIPLNKEAEFSLSCMMELYDKNRVFPDLILSTQNGVSPTIQNLANTLKKICKRAEIPEYNLHALRHTFATNLIRQTHNMGEIKEAAEIIGDNYEVIMRTYVHTDSERKVSLIDAMIA</sequence>
<dbReference type="Proteomes" id="UP000285897">
    <property type="component" value="Unassembled WGS sequence"/>
</dbReference>
<evidence type="ECO:0000313" key="6">
    <source>
        <dbReference type="EMBL" id="RCH43354.1"/>
    </source>
</evidence>
<dbReference type="Proteomes" id="UP000283745">
    <property type="component" value="Unassembled WGS sequence"/>
</dbReference>
<dbReference type="GO" id="GO:0006310">
    <property type="term" value="P:DNA recombination"/>
    <property type="evidence" value="ECO:0007669"/>
    <property type="project" value="UniProtKB-KW"/>
</dbReference>
<dbReference type="EMBL" id="QSKF01000004">
    <property type="protein sequence ID" value="RHE40391.1"/>
    <property type="molecule type" value="Genomic_DNA"/>
</dbReference>
<evidence type="ECO:0000313" key="12">
    <source>
        <dbReference type="Proteomes" id="UP000284644"/>
    </source>
</evidence>
<dbReference type="InterPro" id="IPR011010">
    <property type="entry name" value="DNA_brk_join_enz"/>
</dbReference>
<evidence type="ECO:0000256" key="1">
    <source>
        <dbReference type="ARBA" id="ARBA00008857"/>
    </source>
</evidence>
<feature type="region of interest" description="Disordered" evidence="4">
    <location>
        <begin position="1"/>
        <end position="29"/>
    </location>
</feature>
<reference evidence="11 12" key="2">
    <citation type="submission" date="2018-08" db="EMBL/GenBank/DDBJ databases">
        <title>A genome reference for cultivated species of the human gut microbiota.</title>
        <authorList>
            <person name="Zou Y."/>
            <person name="Xue W."/>
            <person name="Luo G."/>
        </authorList>
    </citation>
    <scope>NUCLEOTIDE SEQUENCE [LARGE SCALE GENOMIC DNA]</scope>
    <source>
        <strain evidence="9 13">AF37-6AC</strain>
        <strain evidence="8 11">AM28-23</strain>
        <strain evidence="7 12">AM29-25AC</strain>
    </source>
</reference>
<dbReference type="CDD" id="cd01189">
    <property type="entry name" value="INT_ICEBs1_C_like"/>
    <property type="match status" value="1"/>
</dbReference>
<evidence type="ECO:0000256" key="2">
    <source>
        <dbReference type="ARBA" id="ARBA00023125"/>
    </source>
</evidence>
<feature type="domain" description="Tyr recombinase" evidence="5">
    <location>
        <begin position="187"/>
        <end position="400"/>
    </location>
</feature>
<dbReference type="RefSeq" id="WP_059085258.1">
    <property type="nucleotide sequence ID" value="NZ_CABJFK010000004.1"/>
</dbReference>
<evidence type="ECO:0000313" key="13">
    <source>
        <dbReference type="Proteomes" id="UP000285897"/>
    </source>
</evidence>
<dbReference type="InterPro" id="IPR010998">
    <property type="entry name" value="Integrase_recombinase_N"/>
</dbReference>
<dbReference type="GeneID" id="97505734"/>
<name>A0A367G031_9FIRM</name>
<evidence type="ECO:0000313" key="9">
    <source>
        <dbReference type="EMBL" id="RHL44787.1"/>
    </source>
</evidence>
<dbReference type="InterPro" id="IPR050090">
    <property type="entry name" value="Tyrosine_recombinase_XerCD"/>
</dbReference>
<dbReference type="Proteomes" id="UP000284644">
    <property type="component" value="Unassembled WGS sequence"/>
</dbReference>
<dbReference type="InterPro" id="IPR013762">
    <property type="entry name" value="Integrase-like_cat_sf"/>
</dbReference>
<evidence type="ECO:0000256" key="3">
    <source>
        <dbReference type="ARBA" id="ARBA00023172"/>
    </source>
</evidence>
<dbReference type="EMBL" id="QROS01000011">
    <property type="protein sequence ID" value="RHL44787.1"/>
    <property type="molecule type" value="Genomic_DNA"/>
</dbReference>
<dbReference type="EMBL" id="PSQG01000014">
    <property type="protein sequence ID" value="RCH43354.1"/>
    <property type="molecule type" value="Genomic_DNA"/>
</dbReference>
<dbReference type="GO" id="GO:0003677">
    <property type="term" value="F:DNA binding"/>
    <property type="evidence" value="ECO:0007669"/>
    <property type="project" value="UniProtKB-KW"/>
</dbReference>
<dbReference type="SUPFAM" id="SSF56349">
    <property type="entry name" value="DNA breaking-rejoining enzymes"/>
    <property type="match status" value="1"/>
</dbReference>
<dbReference type="Gene3D" id="1.10.443.10">
    <property type="entry name" value="Intergrase catalytic core"/>
    <property type="match status" value="1"/>
</dbReference>
<evidence type="ECO:0000313" key="7">
    <source>
        <dbReference type="EMBL" id="RHE10122.1"/>
    </source>
</evidence>
<keyword evidence="2" id="KW-0238">DNA-binding</keyword>
<gene>
    <name evidence="6" type="ORF">C4886_10460</name>
    <name evidence="9" type="ORF">DW021_13130</name>
    <name evidence="8" type="ORF">DW740_05710</name>
    <name evidence="7" type="ORF">DW767_15815</name>
</gene>
<evidence type="ECO:0000259" key="5">
    <source>
        <dbReference type="PROSITE" id="PS51898"/>
    </source>
</evidence>
<dbReference type="InterPro" id="IPR002104">
    <property type="entry name" value="Integrase_catalytic"/>
</dbReference>
<comment type="similarity">
    <text evidence="1">Belongs to the 'phage' integrase family.</text>
</comment>
<evidence type="ECO:0000256" key="4">
    <source>
        <dbReference type="SAM" id="MobiDB-lite"/>
    </source>
</evidence>
<evidence type="ECO:0000313" key="10">
    <source>
        <dbReference type="Proteomes" id="UP000253208"/>
    </source>
</evidence>
<dbReference type="PANTHER" id="PTHR30349:SF64">
    <property type="entry name" value="PROPHAGE INTEGRASE INTD-RELATED"/>
    <property type="match status" value="1"/>
</dbReference>
<keyword evidence="3" id="KW-0233">DNA recombination</keyword>
<accession>A0A367G031</accession>
<dbReference type="EMBL" id="QSJW01000012">
    <property type="protein sequence ID" value="RHE10122.1"/>
    <property type="molecule type" value="Genomic_DNA"/>
</dbReference>